<gene>
    <name evidence="1" type="ORF">AOC05_05980</name>
</gene>
<evidence type="ECO:0000313" key="2">
    <source>
        <dbReference type="Proteomes" id="UP000062833"/>
    </source>
</evidence>
<dbReference type="EMBL" id="CP012677">
    <property type="protein sequence ID" value="ALE91986.1"/>
    <property type="molecule type" value="Genomic_DNA"/>
</dbReference>
<dbReference type="AlphaFoldDB" id="A0A0M4QVZ9"/>
<dbReference type="OrthoDB" id="4741951at2"/>
<dbReference type="PATRIC" id="fig|656366.3.peg.1275"/>
<reference evidence="2" key="1">
    <citation type="submission" date="2015-09" db="EMBL/GenBank/DDBJ databases">
        <title>Complete genome of Arthrobacter alpinus strain R3.8.</title>
        <authorList>
            <person name="See-Too W.S."/>
            <person name="Chan K.G."/>
        </authorList>
    </citation>
    <scope>NUCLEOTIDE SEQUENCE [LARGE SCALE GENOMIC DNA]</scope>
    <source>
        <strain evidence="2">R3.8</strain>
    </source>
</reference>
<organism evidence="1 2">
    <name type="scientific">Arthrobacter alpinus</name>
    <dbReference type="NCBI Taxonomy" id="656366"/>
    <lineage>
        <taxon>Bacteria</taxon>
        <taxon>Bacillati</taxon>
        <taxon>Actinomycetota</taxon>
        <taxon>Actinomycetes</taxon>
        <taxon>Micrococcales</taxon>
        <taxon>Micrococcaceae</taxon>
        <taxon>Arthrobacter</taxon>
    </lineage>
</organism>
<accession>A0A0M4QVZ9</accession>
<proteinExistence type="predicted"/>
<dbReference type="Gene3D" id="3.30.70.20">
    <property type="match status" value="1"/>
</dbReference>
<keyword evidence="2" id="KW-1185">Reference proteome</keyword>
<evidence type="ECO:0000313" key="1">
    <source>
        <dbReference type="EMBL" id="ALE91986.1"/>
    </source>
</evidence>
<dbReference type="Pfam" id="PF13459">
    <property type="entry name" value="Fer4_15"/>
    <property type="match status" value="1"/>
</dbReference>
<dbReference type="Proteomes" id="UP000062833">
    <property type="component" value="Chromosome"/>
</dbReference>
<dbReference type="SUPFAM" id="SSF54862">
    <property type="entry name" value="4Fe-4S ferredoxins"/>
    <property type="match status" value="1"/>
</dbReference>
<protein>
    <submittedName>
        <fullName evidence="1">Oxidoreductase</fullName>
    </submittedName>
</protein>
<dbReference type="KEGG" id="aaq:AOC05_05980"/>
<sequence>MSEILHIDWTRCDGRGICTELLPSVLGRDDWGYPLARQARHGDRTNVAIVPRDTEAARDAVNLCPKLALSLSVQQANTRR</sequence>
<name>A0A0M4QVZ9_9MICC</name>
<dbReference type="RefSeq" id="WP_062006451.1">
    <property type="nucleotide sequence ID" value="NZ_CP012677.1"/>
</dbReference>